<keyword evidence="6 13" id="KW-0812">Transmembrane</keyword>
<comment type="function">
    <text evidence="13">Required for the insertion and/or proper folding and/or complex formation of integral membrane proteins into the membrane. Involved in integration of membrane proteins that insert both dependently and independently of the Sec translocase complex, as well as at least some lipoproteins. Aids folding of multispanning membrane proteins.</text>
</comment>
<evidence type="ECO:0000256" key="3">
    <source>
        <dbReference type="ARBA" id="ARBA00015325"/>
    </source>
</evidence>
<feature type="domain" description="Membrane insertase YidC/Oxa/ALB C-terminal" evidence="15">
    <location>
        <begin position="371"/>
        <end position="568"/>
    </location>
</feature>
<evidence type="ECO:0000256" key="8">
    <source>
        <dbReference type="ARBA" id="ARBA00022989"/>
    </source>
</evidence>
<dbReference type="GO" id="GO:0032977">
    <property type="term" value="F:membrane insertase activity"/>
    <property type="evidence" value="ECO:0007669"/>
    <property type="project" value="InterPro"/>
</dbReference>
<dbReference type="InterPro" id="IPR038221">
    <property type="entry name" value="YidC_periplasmic_sf"/>
</dbReference>
<dbReference type="GO" id="GO:0005886">
    <property type="term" value="C:plasma membrane"/>
    <property type="evidence" value="ECO:0007669"/>
    <property type="project" value="UniProtKB-SubCell"/>
</dbReference>
<evidence type="ECO:0000256" key="5">
    <source>
        <dbReference type="ARBA" id="ARBA00022475"/>
    </source>
</evidence>
<comment type="caution">
    <text evidence="17">The sequence shown here is derived from an EMBL/GenBank/DDBJ whole genome shotgun (WGS) entry which is preliminary data.</text>
</comment>
<protein>
    <recommendedName>
        <fullName evidence="3 13">Membrane protein insertase YidC</fullName>
    </recommendedName>
    <alternativeName>
        <fullName evidence="12 13">Foldase YidC</fullName>
    </alternativeName>
    <alternativeName>
        <fullName evidence="11 13">Membrane integrase YidC</fullName>
    </alternativeName>
    <alternativeName>
        <fullName evidence="13">Membrane protein YidC</fullName>
    </alternativeName>
</protein>
<dbReference type="CDD" id="cd19961">
    <property type="entry name" value="EcYidC-like_peri"/>
    <property type="match status" value="1"/>
</dbReference>
<dbReference type="Gene3D" id="2.70.98.90">
    <property type="match status" value="1"/>
</dbReference>
<dbReference type="InterPro" id="IPR047196">
    <property type="entry name" value="YidC_ALB_C"/>
</dbReference>
<evidence type="ECO:0000256" key="13">
    <source>
        <dbReference type="HAMAP-Rule" id="MF_01810"/>
    </source>
</evidence>
<dbReference type="Proteomes" id="UP000249557">
    <property type="component" value="Unassembled WGS sequence"/>
</dbReference>
<evidence type="ECO:0000256" key="4">
    <source>
        <dbReference type="ARBA" id="ARBA00022448"/>
    </source>
</evidence>
<keyword evidence="5 13" id="KW-1003">Cell membrane</keyword>
<dbReference type="InterPro" id="IPR019998">
    <property type="entry name" value="Membr_insert_YidC"/>
</dbReference>
<evidence type="ECO:0000256" key="7">
    <source>
        <dbReference type="ARBA" id="ARBA00022927"/>
    </source>
</evidence>
<comment type="subcellular location">
    <subcellularLocation>
        <location evidence="1">Cell inner membrane</location>
        <topology evidence="1">Multi-pass membrane protein</topology>
    </subcellularLocation>
    <subcellularLocation>
        <location evidence="13">Cell membrane</location>
        <topology evidence="13">Multi-pass membrane protein</topology>
    </subcellularLocation>
</comment>
<dbReference type="HAMAP" id="MF_01810">
    <property type="entry name" value="YidC_type1"/>
    <property type="match status" value="1"/>
</dbReference>
<dbReference type="NCBIfam" id="NF002353">
    <property type="entry name" value="PRK01318.1-4"/>
    <property type="match status" value="1"/>
</dbReference>
<keyword evidence="9 13" id="KW-0472">Membrane</keyword>
<feature type="transmembrane region" description="Helical" evidence="13">
    <location>
        <begin position="15"/>
        <end position="33"/>
    </location>
</feature>
<evidence type="ECO:0000256" key="12">
    <source>
        <dbReference type="ARBA" id="ARBA00033342"/>
    </source>
</evidence>
<dbReference type="InterPro" id="IPR028055">
    <property type="entry name" value="YidC/Oxa/ALB_C"/>
</dbReference>
<accession>A0A2W5A6A5</accession>
<evidence type="ECO:0000256" key="2">
    <source>
        <dbReference type="ARBA" id="ARBA00010527"/>
    </source>
</evidence>
<feature type="transmembrane region" description="Helical" evidence="13">
    <location>
        <begin position="496"/>
        <end position="513"/>
    </location>
</feature>
<evidence type="ECO:0000313" key="17">
    <source>
        <dbReference type="EMBL" id="PZO88797.1"/>
    </source>
</evidence>
<dbReference type="NCBIfam" id="TIGR03593">
    <property type="entry name" value="yidC_nterm"/>
    <property type="match status" value="1"/>
</dbReference>
<dbReference type="PRINTS" id="PR00701">
    <property type="entry name" value="60KDINNERMP"/>
</dbReference>
<dbReference type="NCBIfam" id="TIGR03592">
    <property type="entry name" value="yidC_oxa1_cterm"/>
    <property type="match status" value="1"/>
</dbReference>
<keyword evidence="10 13" id="KW-0143">Chaperone</keyword>
<gene>
    <name evidence="13" type="primary">yidC</name>
    <name evidence="17" type="ORF">DI626_00870</name>
</gene>
<evidence type="ECO:0000256" key="14">
    <source>
        <dbReference type="SAM" id="MobiDB-lite"/>
    </source>
</evidence>
<evidence type="ECO:0000256" key="6">
    <source>
        <dbReference type="ARBA" id="ARBA00022692"/>
    </source>
</evidence>
<evidence type="ECO:0000256" key="10">
    <source>
        <dbReference type="ARBA" id="ARBA00023186"/>
    </source>
</evidence>
<dbReference type="EMBL" id="QFNK01000007">
    <property type="protein sequence ID" value="PZO88797.1"/>
    <property type="molecule type" value="Genomic_DNA"/>
</dbReference>
<keyword evidence="8 13" id="KW-1133">Transmembrane helix</keyword>
<feature type="transmembrane region" description="Helical" evidence="13">
    <location>
        <begin position="371"/>
        <end position="391"/>
    </location>
</feature>
<dbReference type="GO" id="GO:0051205">
    <property type="term" value="P:protein insertion into membrane"/>
    <property type="evidence" value="ECO:0007669"/>
    <property type="project" value="TreeGrafter"/>
</dbReference>
<organism evidence="17 18">
    <name type="scientific">Micavibrio aeruginosavorus</name>
    <dbReference type="NCBI Taxonomy" id="349221"/>
    <lineage>
        <taxon>Bacteria</taxon>
        <taxon>Pseudomonadati</taxon>
        <taxon>Bdellovibrionota</taxon>
        <taxon>Bdellovibrionia</taxon>
        <taxon>Bdellovibrionales</taxon>
        <taxon>Pseudobdellovibrionaceae</taxon>
        <taxon>Micavibrio</taxon>
    </lineage>
</organism>
<evidence type="ECO:0000256" key="11">
    <source>
        <dbReference type="ARBA" id="ARBA00033245"/>
    </source>
</evidence>
<dbReference type="PANTHER" id="PTHR12428">
    <property type="entry name" value="OXA1"/>
    <property type="match status" value="1"/>
</dbReference>
<reference evidence="17 18" key="1">
    <citation type="submission" date="2017-08" db="EMBL/GenBank/DDBJ databases">
        <title>Infants hospitalized years apart are colonized by the same room-sourced microbial strains.</title>
        <authorList>
            <person name="Brooks B."/>
            <person name="Olm M.R."/>
            <person name="Firek B.A."/>
            <person name="Baker R."/>
            <person name="Thomas B.C."/>
            <person name="Morowitz M.J."/>
            <person name="Banfield J.F."/>
        </authorList>
    </citation>
    <scope>NUCLEOTIDE SEQUENCE [LARGE SCALE GENOMIC DNA]</scope>
    <source>
        <strain evidence="17">S2_018_000_R2_104</strain>
    </source>
</reference>
<evidence type="ECO:0000259" key="16">
    <source>
        <dbReference type="Pfam" id="PF14849"/>
    </source>
</evidence>
<dbReference type="InterPro" id="IPR001708">
    <property type="entry name" value="YidC/ALB3/OXA1/COX18"/>
</dbReference>
<dbReference type="Pfam" id="PF14849">
    <property type="entry name" value="YidC_periplas"/>
    <property type="match status" value="1"/>
</dbReference>
<dbReference type="Pfam" id="PF02096">
    <property type="entry name" value="60KD_IMP"/>
    <property type="match status" value="1"/>
</dbReference>
<feature type="transmembrane region" description="Helical" evidence="13">
    <location>
        <begin position="534"/>
        <end position="554"/>
    </location>
</feature>
<dbReference type="GO" id="GO:0015031">
    <property type="term" value="P:protein transport"/>
    <property type="evidence" value="ECO:0007669"/>
    <property type="project" value="UniProtKB-KW"/>
</dbReference>
<dbReference type="AlphaFoldDB" id="A0A2W5A6A5"/>
<evidence type="ECO:0000256" key="1">
    <source>
        <dbReference type="ARBA" id="ARBA00004429"/>
    </source>
</evidence>
<comment type="similarity">
    <text evidence="2 13">Belongs to the OXA1/ALB3/YidC family. Type 1 subfamily.</text>
</comment>
<evidence type="ECO:0000313" key="18">
    <source>
        <dbReference type="Proteomes" id="UP000249557"/>
    </source>
</evidence>
<feature type="region of interest" description="Disordered" evidence="14">
    <location>
        <begin position="607"/>
        <end position="629"/>
    </location>
</feature>
<proteinExistence type="inferred from homology"/>
<evidence type="ECO:0000256" key="9">
    <source>
        <dbReference type="ARBA" id="ARBA00023136"/>
    </source>
</evidence>
<name>A0A2W5A6A5_9BACT</name>
<comment type="subunit">
    <text evidence="13">Interacts with the Sec translocase complex via SecD. Specifically interacts with transmembrane segments of nascent integral membrane proteins during membrane integration.</text>
</comment>
<sequence length="629" mass="71023">MQNRDEMHPQDKRNLIIFAVLSIAMWLSYDYFIGRPHAEQMRRAAEQARMNSAVVAQTAAVQIRPVEDVVGETPRVDIKTPALTGSINLRGARLDDIKLEDYYKTVERKEHVHVLSPARTPHPRYVETGWTAAGDLAKNIPDANTVWKVKGGEATLTPQTPVTLTYTAPNGLVFERVFTVDENFAFSIDNRVINNTGESVTLYPYALATEHGLPEDFMNLGVIHEGPIGYLGESLEEFDYKDFKKKPEQNFSTANGWIGLTGKYWLTAIAPAVQGAETRYRFISTNPTGLKDKDRYQVDLTGPAVNVASGAEGNYAINVYSGAKKLKLLEAYQEKWGVPHFDLAVDFGWFYFLTKPFFLAINFLYGLTGNFGIAIIIFTCVLRIFVFPLANTSYKSFAKMRQVAPEMYDLRHKYKDDKQKLQQELVALYQRNNVNPAAGCLPILIQIPIFFALYKVLSNTIEMRHAPFYGWVHDLSAMDPTTIFNLFGLIPWTPPHFLMIGAWPLLMMIAMIVQKNLSPPPEDPIQAKVIAIMPYFMTFIMAKFAAGLVIYWTVNNILAIIQQAVIMKRMGVPVHLFTKDKVNKELEKEISEGPTVHPELEVLEHKIEDAIDGEPKAVSAPKPKKKKKK</sequence>
<evidence type="ECO:0000259" key="15">
    <source>
        <dbReference type="Pfam" id="PF02096"/>
    </source>
</evidence>
<dbReference type="PANTHER" id="PTHR12428:SF65">
    <property type="entry name" value="CYTOCHROME C OXIDASE ASSEMBLY PROTEIN COX18, MITOCHONDRIAL"/>
    <property type="match status" value="1"/>
</dbReference>
<keyword evidence="7 13" id="KW-0653">Protein transport</keyword>
<keyword evidence="4 13" id="KW-0813">Transport</keyword>
<dbReference type="CDD" id="cd20070">
    <property type="entry name" value="5TM_YidC_Alb3"/>
    <property type="match status" value="1"/>
</dbReference>
<feature type="transmembrane region" description="Helical" evidence="13">
    <location>
        <begin position="437"/>
        <end position="457"/>
    </location>
</feature>
<dbReference type="PRINTS" id="PR01900">
    <property type="entry name" value="YIDCPROTEIN"/>
</dbReference>
<dbReference type="InterPro" id="IPR028053">
    <property type="entry name" value="Membr_insert_YidC_N"/>
</dbReference>
<feature type="domain" description="Membrane insertase YidC N-terminal" evidence="16">
    <location>
        <begin position="75"/>
        <end position="359"/>
    </location>
</feature>